<keyword evidence="3" id="KW-1185">Reference proteome</keyword>
<feature type="region of interest" description="Disordered" evidence="1">
    <location>
        <begin position="86"/>
        <end position="108"/>
    </location>
</feature>
<evidence type="ECO:0000313" key="2">
    <source>
        <dbReference type="EMBL" id="RUT01175.1"/>
    </source>
</evidence>
<name>A0AB37U9V2_9CYAN</name>
<accession>A0AB37U9V2</accession>
<organism evidence="2 3">
    <name type="scientific">Chroococcidiopsis cubana SAG 39.79</name>
    <dbReference type="NCBI Taxonomy" id="388085"/>
    <lineage>
        <taxon>Bacteria</taxon>
        <taxon>Bacillati</taxon>
        <taxon>Cyanobacteriota</taxon>
        <taxon>Cyanophyceae</taxon>
        <taxon>Chroococcidiopsidales</taxon>
        <taxon>Chroococcidiopsidaceae</taxon>
        <taxon>Chroococcidiopsis</taxon>
    </lineage>
</organism>
<protein>
    <submittedName>
        <fullName evidence="2">Uncharacterized protein</fullName>
    </submittedName>
</protein>
<dbReference type="Proteomes" id="UP000282574">
    <property type="component" value="Unassembled WGS sequence"/>
</dbReference>
<proteinExistence type="predicted"/>
<comment type="caution">
    <text evidence="2">The sequence shown here is derived from an EMBL/GenBank/DDBJ whole genome shotgun (WGS) entry which is preliminary data.</text>
</comment>
<reference evidence="2 3" key="1">
    <citation type="journal article" date="2019" name="Genome Biol. Evol.">
        <title>Day and night: Metabolic profiles and evolutionary relationships of six axenic non-marine cyanobacteria.</title>
        <authorList>
            <person name="Will S.E."/>
            <person name="Henke P."/>
            <person name="Boedeker C."/>
            <person name="Huang S."/>
            <person name="Brinkmann H."/>
            <person name="Rohde M."/>
            <person name="Jarek M."/>
            <person name="Friedl T."/>
            <person name="Seufert S."/>
            <person name="Schumacher M."/>
            <person name="Overmann J."/>
            <person name="Neumann-Schaal M."/>
            <person name="Petersen J."/>
        </authorList>
    </citation>
    <scope>NUCLEOTIDE SEQUENCE [LARGE SCALE GENOMIC DNA]</scope>
    <source>
        <strain evidence="2 3">SAG 39.79</strain>
    </source>
</reference>
<evidence type="ECO:0000256" key="1">
    <source>
        <dbReference type="SAM" id="MobiDB-lite"/>
    </source>
</evidence>
<evidence type="ECO:0000313" key="3">
    <source>
        <dbReference type="Proteomes" id="UP000282574"/>
    </source>
</evidence>
<gene>
    <name evidence="2" type="ORF">DSM107010_65860</name>
</gene>
<sequence>MTKCEKLVGSAERVLGASTEEDSAVYIAPVMGIRFRQAGMNDRDGFEGCACFRKLKDDMAASTIAESQEPVGVNIRCREENVQRYATNSPHPSSVGQQGHDPSQHRVGPAKEGLSAVKVHRECNIAVRGEIISAAPLVVVKTNAVVSNENCGPRTLAVWPC</sequence>
<dbReference type="AlphaFoldDB" id="A0AB37U9V2"/>
<dbReference type="EMBL" id="RSCK01000129">
    <property type="protein sequence ID" value="RUT01175.1"/>
    <property type="molecule type" value="Genomic_DNA"/>
</dbReference>
<feature type="compositionally biased region" description="Polar residues" evidence="1">
    <location>
        <begin position="86"/>
        <end position="101"/>
    </location>
</feature>